<feature type="region of interest" description="Disordered" evidence="2">
    <location>
        <begin position="483"/>
        <end position="563"/>
    </location>
</feature>
<dbReference type="PANTHER" id="PTHR23171:SF3">
    <property type="entry name" value="COILED-COIL DOMAIN-CONTAINING PROTEIN 68"/>
    <property type="match status" value="1"/>
</dbReference>
<feature type="coiled-coil region" evidence="1">
    <location>
        <begin position="225"/>
        <end position="397"/>
    </location>
</feature>
<sequence length="683" mass="77971">MLRYGARRTVSTTTTTTEDSPESSSERRIRRLRLTLHAADDGNNKPKTENAHTTEKDKDANGVWKKKNGLIQRERPAGRESPQQHLGDMTNGVPASSSQHHGPKVYAVVQRTGTDREQEVMAQEWTVTHLHDEMKYIREVRDSLEKVRERMYGQFGGMQQSMQKLSQEMRAASAHRLNLESEVRIRTAAMESFDQMNSSLLTANLSLQKSLLEDCQNRMGMRDELKNWRSTCEKTQEKLKEKEKELAAVQAENETLRLQVESSQEANTRALQELSTKLKLEYEEKLLGEQRKHREEIENLQAQLDQYIRRLEEAEANIRIAEAKIAERDQRIVEVERLLDCMGMEKSQLQKKLQECEQRISLLELMDKTDGSVAQRSKELQGEAVDLRERIKHLNDMVFCQQRKVKGMIQEVESLRAQAAQKDMFISELLDRIAIVECENNELEDKLKYFVSIQNRQQDTLETREIGISCDLLPRHEAQKDNVETPVQHKPTHLHPIKLPPPIHPPSPTKPSSPTQPLSPIESLSPPEPLTPTEPPSPSQFSPSTDPPPLTQTSTTTSPLQQPFLYLTTPIKSRTFRPNNPPPSRLESSLLKYTPVEYSRFLQSNPSPSSVTSFHSSPTEPEPPSSPVQSSRDEVDSESNKETCSNPQESTLSSSLFQVRSRTPQVYSPFMKLMEITAKINIE</sequence>
<reference evidence="3" key="3">
    <citation type="submission" date="2025-09" db="UniProtKB">
        <authorList>
            <consortium name="Ensembl"/>
        </authorList>
    </citation>
    <scope>IDENTIFICATION</scope>
</reference>
<dbReference type="PANTHER" id="PTHR23171">
    <property type="entry name" value="GDOWN1"/>
    <property type="match status" value="1"/>
</dbReference>
<feature type="region of interest" description="Disordered" evidence="2">
    <location>
        <begin position="1"/>
        <end position="58"/>
    </location>
</feature>
<organism evidence="3 4">
    <name type="scientific">Echeneis naucrates</name>
    <name type="common">Live sharksucker</name>
    <dbReference type="NCBI Taxonomy" id="173247"/>
    <lineage>
        <taxon>Eukaryota</taxon>
        <taxon>Metazoa</taxon>
        <taxon>Chordata</taxon>
        <taxon>Craniata</taxon>
        <taxon>Vertebrata</taxon>
        <taxon>Euteleostomi</taxon>
        <taxon>Actinopterygii</taxon>
        <taxon>Neopterygii</taxon>
        <taxon>Teleostei</taxon>
        <taxon>Neoteleostei</taxon>
        <taxon>Acanthomorphata</taxon>
        <taxon>Carangaria</taxon>
        <taxon>Carangiformes</taxon>
        <taxon>Echeneidae</taxon>
        <taxon>Echeneis</taxon>
    </lineage>
</organism>
<evidence type="ECO:0000256" key="1">
    <source>
        <dbReference type="SAM" id="Coils"/>
    </source>
</evidence>
<dbReference type="InterPro" id="IPR051375">
    <property type="entry name" value="Tuftelin_GRINL1A/MYZAP/CCD68"/>
</dbReference>
<evidence type="ECO:0000313" key="3">
    <source>
        <dbReference type="Ensembl" id="ENSENLP00000015264.1"/>
    </source>
</evidence>
<evidence type="ECO:0000256" key="2">
    <source>
        <dbReference type="SAM" id="MobiDB-lite"/>
    </source>
</evidence>
<evidence type="ECO:0000313" key="4">
    <source>
        <dbReference type="Proteomes" id="UP000472264"/>
    </source>
</evidence>
<reference evidence="3" key="1">
    <citation type="submission" date="2021-04" db="EMBL/GenBank/DDBJ databases">
        <authorList>
            <consortium name="Wellcome Sanger Institute Data Sharing"/>
        </authorList>
    </citation>
    <scope>NUCLEOTIDE SEQUENCE [LARGE SCALE GENOMIC DNA]</scope>
</reference>
<name>A0A665U826_ECHNA</name>
<dbReference type="GO" id="GO:0035556">
    <property type="term" value="P:intracellular signal transduction"/>
    <property type="evidence" value="ECO:0007669"/>
    <property type="project" value="TreeGrafter"/>
</dbReference>
<feature type="compositionally biased region" description="Basic and acidic residues" evidence="2">
    <location>
        <begin position="631"/>
        <end position="641"/>
    </location>
</feature>
<feature type="compositionally biased region" description="Pro residues" evidence="2">
    <location>
        <begin position="498"/>
        <end position="511"/>
    </location>
</feature>
<accession>A0A665U826</accession>
<proteinExistence type="predicted"/>
<feature type="compositionally biased region" description="Low complexity" evidence="2">
    <location>
        <begin position="604"/>
        <end position="619"/>
    </location>
</feature>
<feature type="region of interest" description="Disordered" evidence="2">
    <location>
        <begin position="601"/>
        <end position="658"/>
    </location>
</feature>
<dbReference type="Proteomes" id="UP000472264">
    <property type="component" value="Chromosome 3"/>
</dbReference>
<feature type="compositionally biased region" description="Basic and acidic residues" evidence="2">
    <location>
        <begin position="38"/>
        <end position="58"/>
    </location>
</feature>
<dbReference type="OMA" id="CMGMEKS"/>
<feature type="compositionally biased region" description="Pro residues" evidence="2">
    <location>
        <begin position="526"/>
        <end position="538"/>
    </location>
</feature>
<reference evidence="3" key="2">
    <citation type="submission" date="2025-08" db="UniProtKB">
        <authorList>
            <consortium name="Ensembl"/>
        </authorList>
    </citation>
    <scope>IDENTIFICATION</scope>
</reference>
<protein>
    <submittedName>
        <fullName evidence="3">Myocardial zonula adherens protein-like</fullName>
    </submittedName>
</protein>
<keyword evidence="1" id="KW-0175">Coiled coil</keyword>
<dbReference type="AlphaFoldDB" id="A0A665U826"/>
<keyword evidence="4" id="KW-1185">Reference proteome</keyword>
<feature type="compositionally biased region" description="Polar residues" evidence="2">
    <location>
        <begin position="642"/>
        <end position="658"/>
    </location>
</feature>
<feature type="compositionally biased region" description="Low complexity" evidence="2">
    <location>
        <begin position="512"/>
        <end position="525"/>
    </location>
</feature>
<feature type="compositionally biased region" description="Low complexity" evidence="2">
    <location>
        <begin position="551"/>
        <end position="563"/>
    </location>
</feature>
<dbReference type="Ensembl" id="ENSENLT00000015860.1">
    <property type="protein sequence ID" value="ENSENLP00000015264.1"/>
    <property type="gene ID" value="ENSENLG00000007115.1"/>
</dbReference>
<feature type="compositionally biased region" description="Low complexity" evidence="2">
    <location>
        <begin position="7"/>
        <end position="18"/>
    </location>
</feature>
<gene>
    <name evidence="3" type="primary">polr2m</name>
</gene>
<dbReference type="InParanoid" id="A0A665U826"/>
<feature type="region of interest" description="Disordered" evidence="2">
    <location>
        <begin position="70"/>
        <end position="101"/>
    </location>
</feature>